<feature type="domain" description="F-box" evidence="1">
    <location>
        <begin position="1"/>
        <end position="44"/>
    </location>
</feature>
<name>A0A4U5P0X7_STECR</name>
<keyword evidence="3" id="KW-1185">Reference proteome</keyword>
<dbReference type="EMBL" id="AZBU02000003">
    <property type="protein sequence ID" value="TKR89562.1"/>
    <property type="molecule type" value="Genomic_DNA"/>
</dbReference>
<protein>
    <recommendedName>
        <fullName evidence="1">F-box domain-containing protein</fullName>
    </recommendedName>
</protein>
<proteinExistence type="predicted"/>
<evidence type="ECO:0000313" key="3">
    <source>
        <dbReference type="Proteomes" id="UP000298663"/>
    </source>
</evidence>
<dbReference type="Proteomes" id="UP000298663">
    <property type="component" value="Unassembled WGS sequence"/>
</dbReference>
<evidence type="ECO:0000313" key="2">
    <source>
        <dbReference type="EMBL" id="TKR89562.1"/>
    </source>
</evidence>
<comment type="caution">
    <text evidence="2">The sequence shown here is derived from an EMBL/GenBank/DDBJ whole genome shotgun (WGS) entry which is preliminary data.</text>
</comment>
<accession>A0A4U5P0X7</accession>
<dbReference type="InterPro" id="IPR001810">
    <property type="entry name" value="F-box_dom"/>
</dbReference>
<dbReference type="PROSITE" id="PS50181">
    <property type="entry name" value="FBOX"/>
    <property type="match status" value="1"/>
</dbReference>
<reference evidence="2 3" key="2">
    <citation type="journal article" date="2019" name="G3 (Bethesda)">
        <title>Hybrid Assembly of the Genome of the Entomopathogenic Nematode Steinernema carpocapsae Identifies the X-Chromosome.</title>
        <authorList>
            <person name="Serra L."/>
            <person name="Macchietto M."/>
            <person name="Macias-Munoz A."/>
            <person name="McGill C.J."/>
            <person name="Rodriguez I.M."/>
            <person name="Rodriguez B."/>
            <person name="Murad R."/>
            <person name="Mortazavi A."/>
        </authorList>
    </citation>
    <scope>NUCLEOTIDE SEQUENCE [LARGE SCALE GENOMIC DNA]</scope>
    <source>
        <strain evidence="2 3">ALL</strain>
    </source>
</reference>
<organism evidence="2 3">
    <name type="scientific">Steinernema carpocapsae</name>
    <name type="common">Entomopathogenic nematode</name>
    <dbReference type="NCBI Taxonomy" id="34508"/>
    <lineage>
        <taxon>Eukaryota</taxon>
        <taxon>Metazoa</taxon>
        <taxon>Ecdysozoa</taxon>
        <taxon>Nematoda</taxon>
        <taxon>Chromadorea</taxon>
        <taxon>Rhabditida</taxon>
        <taxon>Tylenchina</taxon>
        <taxon>Panagrolaimomorpha</taxon>
        <taxon>Strongyloidoidea</taxon>
        <taxon>Steinernematidae</taxon>
        <taxon>Steinernema</taxon>
    </lineage>
</organism>
<evidence type="ECO:0000259" key="1">
    <source>
        <dbReference type="PROSITE" id="PS50181"/>
    </source>
</evidence>
<reference evidence="2 3" key="1">
    <citation type="journal article" date="2015" name="Genome Biol.">
        <title>Comparative genomics of Steinernema reveals deeply conserved gene regulatory networks.</title>
        <authorList>
            <person name="Dillman A.R."/>
            <person name="Macchietto M."/>
            <person name="Porter C.F."/>
            <person name="Rogers A."/>
            <person name="Williams B."/>
            <person name="Antoshechkin I."/>
            <person name="Lee M.M."/>
            <person name="Goodwin Z."/>
            <person name="Lu X."/>
            <person name="Lewis E.E."/>
            <person name="Goodrich-Blair H."/>
            <person name="Stock S.P."/>
            <person name="Adams B.J."/>
            <person name="Sternberg P.W."/>
            <person name="Mortazavi A."/>
        </authorList>
    </citation>
    <scope>NUCLEOTIDE SEQUENCE [LARGE SCALE GENOMIC DNA]</scope>
    <source>
        <strain evidence="2 3">ALL</strain>
    </source>
</reference>
<sequence length="390" mass="44433">MSLDHVPSDLFVDIGKHIDFPTLLRMREVDHRTKALADKTLRDLKLFPVTINMREDHEIITKCFSQKELARSNAADLGQKLENGSYIPSFAVVGKLELGAYDFAEDTREQISEERMADALKILGVPSANKLDCVDLSCGYLHFPERFLAILKALEKKPLESFHLEWRNEGLQTENDFSREVGALQTVLEAQRGRHMEINLKGPFSVAEVFDFAARADVLHTIATLSDEGRIALGDQNAIVDFVQKLRANPLTCEVILQPQRGLPRTGWHAVFDVLRTKFAFFDVEKMRFNEELNFMEDAVIPTFVEEVKKDGASWALELILDADDFTCSCKPFEGSFWYQKDDVFGSEFGEMIDDLGLLDDYDAPDYAEYDEVDYDDFEDGFDDDDDDAY</sequence>
<dbReference type="AlphaFoldDB" id="A0A4U5P0X7"/>
<gene>
    <name evidence="2" type="ORF">L596_013645</name>
</gene>